<name>A0ABT5HVT3_9CAUL</name>
<dbReference type="Proteomes" id="UP001214854">
    <property type="component" value="Unassembled WGS sequence"/>
</dbReference>
<dbReference type="GO" id="GO:0051301">
    <property type="term" value="P:cell division"/>
    <property type="evidence" value="ECO:0007669"/>
    <property type="project" value="UniProtKB-KW"/>
</dbReference>
<dbReference type="NCBIfam" id="TIGR01174">
    <property type="entry name" value="ftsA"/>
    <property type="match status" value="1"/>
</dbReference>
<dbReference type="Gene3D" id="3.30.420.40">
    <property type="match status" value="2"/>
</dbReference>
<dbReference type="Pfam" id="PF14450">
    <property type="entry name" value="FtsA"/>
    <property type="match status" value="1"/>
</dbReference>
<organism evidence="8 9">
    <name type="scientific">Asticcacaulis aquaticus</name>
    <dbReference type="NCBI Taxonomy" id="2984212"/>
    <lineage>
        <taxon>Bacteria</taxon>
        <taxon>Pseudomonadati</taxon>
        <taxon>Pseudomonadota</taxon>
        <taxon>Alphaproteobacteria</taxon>
        <taxon>Caulobacterales</taxon>
        <taxon>Caulobacteraceae</taxon>
        <taxon>Asticcacaulis</taxon>
    </lineage>
</organism>
<keyword evidence="4 5" id="KW-0131">Cell cycle</keyword>
<comment type="subcellular location">
    <subcellularLocation>
        <location evidence="5">Cell membrane</location>
        <topology evidence="5">Peripheral membrane protein</topology>
        <orientation evidence="5">Cytoplasmic side</orientation>
    </subcellularLocation>
    <text evidence="5">Localizes to the Z ring in an FtsZ-dependent manner. Targeted to the membrane through a conserved C-terminal amphipathic helix.</text>
</comment>
<dbReference type="EMBL" id="JAQQKX010000009">
    <property type="protein sequence ID" value="MDC7684069.1"/>
    <property type="molecule type" value="Genomic_DNA"/>
</dbReference>
<evidence type="ECO:0000256" key="4">
    <source>
        <dbReference type="ARBA" id="ARBA00023306"/>
    </source>
</evidence>
<evidence type="ECO:0000313" key="8">
    <source>
        <dbReference type="EMBL" id="MDC7684069.1"/>
    </source>
</evidence>
<comment type="function">
    <text evidence="5 6">Cell division protein that is involved in the assembly of the Z ring. May serve as a membrane anchor for the Z ring.</text>
</comment>
<proteinExistence type="inferred from homology"/>
<gene>
    <name evidence="5 8" type="primary">ftsA</name>
    <name evidence="8" type="ORF">PQU92_12335</name>
</gene>
<dbReference type="Pfam" id="PF02491">
    <property type="entry name" value="SHS2_FTSA"/>
    <property type="match status" value="1"/>
</dbReference>
<comment type="similarity">
    <text evidence="5 6">Belongs to the FtsA/MreB family.</text>
</comment>
<keyword evidence="1 5" id="KW-1003">Cell membrane</keyword>
<dbReference type="CDD" id="cd24048">
    <property type="entry name" value="ASKHA_NBD_FtsA"/>
    <property type="match status" value="1"/>
</dbReference>
<dbReference type="InterPro" id="IPR020823">
    <property type="entry name" value="Cell_div_FtsA"/>
</dbReference>
<reference evidence="8 9" key="1">
    <citation type="submission" date="2023-01" db="EMBL/GenBank/DDBJ databases">
        <title>Novel species of the genus Asticcacaulis isolated from rivers.</title>
        <authorList>
            <person name="Lu H."/>
        </authorList>
    </citation>
    <scope>NUCLEOTIDE SEQUENCE [LARGE SCALE GENOMIC DNA]</scope>
    <source>
        <strain evidence="8 9">BYS171W</strain>
    </source>
</reference>
<evidence type="ECO:0000256" key="5">
    <source>
        <dbReference type="HAMAP-Rule" id="MF_02033"/>
    </source>
</evidence>
<dbReference type="PANTHER" id="PTHR32432">
    <property type="entry name" value="CELL DIVISION PROTEIN FTSA-RELATED"/>
    <property type="match status" value="1"/>
</dbReference>
<keyword evidence="2 5" id="KW-0132">Cell division</keyword>
<dbReference type="InterPro" id="IPR043129">
    <property type="entry name" value="ATPase_NBD"/>
</dbReference>
<comment type="subunit">
    <text evidence="5">Self-interacts. Interacts with FtsZ.</text>
</comment>
<keyword evidence="9" id="KW-1185">Reference proteome</keyword>
<evidence type="ECO:0000259" key="7">
    <source>
        <dbReference type="SMART" id="SM00842"/>
    </source>
</evidence>
<evidence type="ECO:0000256" key="3">
    <source>
        <dbReference type="ARBA" id="ARBA00023136"/>
    </source>
</evidence>
<evidence type="ECO:0000313" key="9">
    <source>
        <dbReference type="Proteomes" id="UP001214854"/>
    </source>
</evidence>
<dbReference type="SMART" id="SM00842">
    <property type="entry name" value="FtsA"/>
    <property type="match status" value="1"/>
</dbReference>
<evidence type="ECO:0000256" key="6">
    <source>
        <dbReference type="PIRNR" id="PIRNR003101"/>
    </source>
</evidence>
<comment type="caution">
    <text evidence="8">The sequence shown here is derived from an EMBL/GenBank/DDBJ whole genome shotgun (WGS) entry which is preliminary data.</text>
</comment>
<sequence length="456" mass="47636">MSRLEDRKLAKDIAKSGGKNHARPDTTPRMAVTPGIVASLDLGASKIGCFIMKPDGVRTSDHSIRVAGVGYVQSRGIRAGGIIDMEAAATAIAQAVERAEAMANVSVQGVRVSVPGAQTASHRVFAQVSLGLKPVSDEDLNRAIASGLAQVRFPNRRTIHLLPVSWSVDGQGGVRDPRNLTGRALGLELLVVTIDENVFNNIMQCVAMAHLEVQAIVSAPLAAAVAALEEDEKELGAICIDMGASCTTAAVFCNGSLIHVDCLNVGGAHVTADIARGLSTTLAGAERVKTLHGSAIASANEDREMVEAPPRGDDAGAAPISVPRSILKGIIAPRVEETFELLREKLKASGVMIDPGAGIVLTGGASQLAGVRELAVRVFDRPVRLGKPKRVPHLADAAAGPAFSACAGVILRTLYGPRDVVPARKIMTARLSTKDTASAGTGPIVTRVMDWLRQNL</sequence>
<dbReference type="PIRSF" id="PIRSF003101">
    <property type="entry name" value="FtsA"/>
    <property type="match status" value="1"/>
</dbReference>
<evidence type="ECO:0000256" key="2">
    <source>
        <dbReference type="ARBA" id="ARBA00022618"/>
    </source>
</evidence>
<dbReference type="PANTHER" id="PTHR32432:SF4">
    <property type="entry name" value="CELL DIVISION PROTEIN FTSA"/>
    <property type="match status" value="1"/>
</dbReference>
<keyword evidence="3 5" id="KW-0472">Membrane</keyword>
<dbReference type="SUPFAM" id="SSF53067">
    <property type="entry name" value="Actin-like ATPase domain"/>
    <property type="match status" value="2"/>
</dbReference>
<evidence type="ECO:0000256" key="1">
    <source>
        <dbReference type="ARBA" id="ARBA00022475"/>
    </source>
</evidence>
<accession>A0ABT5HVT3</accession>
<protein>
    <recommendedName>
        <fullName evidence="5 6">Cell division protein FtsA</fullName>
    </recommendedName>
</protein>
<dbReference type="InterPro" id="IPR050696">
    <property type="entry name" value="FtsA/MreB"/>
</dbReference>
<dbReference type="InterPro" id="IPR003494">
    <property type="entry name" value="SHS2_FtsA"/>
</dbReference>
<feature type="domain" description="SHS2" evidence="7">
    <location>
        <begin position="37"/>
        <end position="227"/>
    </location>
</feature>
<dbReference type="HAMAP" id="MF_02033">
    <property type="entry name" value="FtsA"/>
    <property type="match status" value="1"/>
</dbReference>